<evidence type="ECO:0000256" key="2">
    <source>
        <dbReference type="SAM" id="Phobius"/>
    </source>
</evidence>
<dbReference type="EMBL" id="JANIEX010000625">
    <property type="protein sequence ID" value="KAJ3564836.1"/>
    <property type="molecule type" value="Genomic_DNA"/>
</dbReference>
<keyword evidence="2" id="KW-1133">Transmembrane helix</keyword>
<comment type="caution">
    <text evidence="3">The sequence shown here is derived from an EMBL/GenBank/DDBJ whole genome shotgun (WGS) entry which is preliminary data.</text>
</comment>
<proteinExistence type="predicted"/>
<keyword evidence="2" id="KW-0812">Transmembrane</keyword>
<feature type="region of interest" description="Disordered" evidence="1">
    <location>
        <begin position="60"/>
        <end position="82"/>
    </location>
</feature>
<evidence type="ECO:0000256" key="1">
    <source>
        <dbReference type="SAM" id="MobiDB-lite"/>
    </source>
</evidence>
<keyword evidence="2" id="KW-0472">Membrane</keyword>
<feature type="compositionally biased region" description="Polar residues" evidence="1">
    <location>
        <begin position="62"/>
        <end position="71"/>
    </location>
</feature>
<protein>
    <submittedName>
        <fullName evidence="3">Uncharacterized protein</fullName>
    </submittedName>
</protein>
<feature type="transmembrane region" description="Helical" evidence="2">
    <location>
        <begin position="28"/>
        <end position="51"/>
    </location>
</feature>
<dbReference type="AlphaFoldDB" id="A0AAD5VRJ7"/>
<evidence type="ECO:0000313" key="4">
    <source>
        <dbReference type="Proteomes" id="UP001213000"/>
    </source>
</evidence>
<name>A0AAD5VRJ7_9AGAR</name>
<dbReference type="Proteomes" id="UP001213000">
    <property type="component" value="Unassembled WGS sequence"/>
</dbReference>
<evidence type="ECO:0000313" key="3">
    <source>
        <dbReference type="EMBL" id="KAJ3564836.1"/>
    </source>
</evidence>
<keyword evidence="4" id="KW-1185">Reference proteome</keyword>
<reference evidence="3" key="1">
    <citation type="submission" date="2022-07" db="EMBL/GenBank/DDBJ databases">
        <title>Genome Sequence of Leucocoprinus birnbaumii.</title>
        <authorList>
            <person name="Buettner E."/>
        </authorList>
    </citation>
    <scope>NUCLEOTIDE SEQUENCE</scope>
    <source>
        <strain evidence="3">VT141</strain>
    </source>
</reference>
<organism evidence="3 4">
    <name type="scientific">Leucocoprinus birnbaumii</name>
    <dbReference type="NCBI Taxonomy" id="56174"/>
    <lineage>
        <taxon>Eukaryota</taxon>
        <taxon>Fungi</taxon>
        <taxon>Dikarya</taxon>
        <taxon>Basidiomycota</taxon>
        <taxon>Agaricomycotina</taxon>
        <taxon>Agaricomycetes</taxon>
        <taxon>Agaricomycetidae</taxon>
        <taxon>Agaricales</taxon>
        <taxon>Agaricineae</taxon>
        <taxon>Agaricaceae</taxon>
        <taxon>Leucocoprinus</taxon>
    </lineage>
</organism>
<gene>
    <name evidence="3" type="ORF">NP233_g8027</name>
</gene>
<accession>A0AAD5VRJ7</accession>
<sequence>MPENYQNLDRGMAYTLEKEKARRKKSMIIVLCSVFVLLALVGGGVAAWYFLSHRKTSGGSTGDSAISTGSNGVDIGSDPSNFKKDPRLHKSFYGLAYTPEGALMPNCGAKLGAYNMRTLKTLHEPPEKFRLP</sequence>